<dbReference type="Gene3D" id="1.20.5.170">
    <property type="match status" value="1"/>
</dbReference>
<dbReference type="OrthoDB" id="10386359at2759"/>
<accession>A0A8T1MK82</accession>
<feature type="domain" description="BZIP" evidence="2">
    <location>
        <begin position="26"/>
        <end position="74"/>
    </location>
</feature>
<feature type="compositionally biased region" description="Polar residues" evidence="1">
    <location>
        <begin position="130"/>
        <end position="146"/>
    </location>
</feature>
<gene>
    <name evidence="3" type="ORF">CSKR_200961</name>
</gene>
<comment type="caution">
    <text evidence="3">The sequence shown here is derived from an EMBL/GenBank/DDBJ whole genome shotgun (WGS) entry which is preliminary data.</text>
</comment>
<feature type="region of interest" description="Disordered" evidence="1">
    <location>
        <begin position="124"/>
        <end position="146"/>
    </location>
</feature>
<dbReference type="GO" id="GO:0003700">
    <property type="term" value="F:DNA-binding transcription factor activity"/>
    <property type="evidence" value="ECO:0007669"/>
    <property type="project" value="InterPro"/>
</dbReference>
<dbReference type="SUPFAM" id="SSF57959">
    <property type="entry name" value="Leucine zipper domain"/>
    <property type="match status" value="1"/>
</dbReference>
<proteinExistence type="predicted"/>
<keyword evidence="4" id="KW-1185">Reference proteome</keyword>
<organism evidence="3 4">
    <name type="scientific">Clonorchis sinensis</name>
    <name type="common">Chinese liver fluke</name>
    <dbReference type="NCBI Taxonomy" id="79923"/>
    <lineage>
        <taxon>Eukaryota</taxon>
        <taxon>Metazoa</taxon>
        <taxon>Spiralia</taxon>
        <taxon>Lophotrochozoa</taxon>
        <taxon>Platyhelminthes</taxon>
        <taxon>Trematoda</taxon>
        <taxon>Digenea</taxon>
        <taxon>Opisthorchiida</taxon>
        <taxon>Opisthorchiata</taxon>
        <taxon>Opisthorchiidae</taxon>
        <taxon>Clonorchis</taxon>
    </lineage>
</organism>
<evidence type="ECO:0000313" key="4">
    <source>
        <dbReference type="Proteomes" id="UP000286415"/>
    </source>
</evidence>
<dbReference type="Pfam" id="PF07716">
    <property type="entry name" value="bZIP_2"/>
    <property type="match status" value="1"/>
</dbReference>
<dbReference type="InterPro" id="IPR004827">
    <property type="entry name" value="bZIP"/>
</dbReference>
<evidence type="ECO:0000313" key="3">
    <source>
        <dbReference type="EMBL" id="KAG5449429.1"/>
    </source>
</evidence>
<protein>
    <recommendedName>
        <fullName evidence="2">BZIP domain-containing protein</fullName>
    </recommendedName>
</protein>
<dbReference type="AlphaFoldDB" id="A0A8T1MK82"/>
<dbReference type="EMBL" id="NIRI02000042">
    <property type="protein sequence ID" value="KAG5449429.1"/>
    <property type="molecule type" value="Genomic_DNA"/>
</dbReference>
<reference evidence="3 4" key="1">
    <citation type="journal article" date="2018" name="Biotechnol. Adv.">
        <title>Improved genomic resources and new bioinformatic workflow for the carcinogenic parasite Clonorchis sinensis: Biotechnological implications.</title>
        <authorList>
            <person name="Wang D."/>
            <person name="Korhonen P.K."/>
            <person name="Gasser R.B."/>
            <person name="Young N.D."/>
        </authorList>
    </citation>
    <scope>NUCLEOTIDE SEQUENCE [LARGE SCALE GENOMIC DNA]</scope>
    <source>
        <strain evidence="3">Cs-k2</strain>
    </source>
</reference>
<name>A0A8T1MK82_CLOSI</name>
<evidence type="ECO:0000256" key="1">
    <source>
        <dbReference type="SAM" id="MobiDB-lite"/>
    </source>
</evidence>
<dbReference type="InterPro" id="IPR046347">
    <property type="entry name" value="bZIP_sf"/>
</dbReference>
<reference evidence="3 4" key="2">
    <citation type="journal article" date="2021" name="Genomics">
        <title>High-quality reference genome for Clonorchis sinensis.</title>
        <authorList>
            <person name="Young N.D."/>
            <person name="Stroehlein A.J."/>
            <person name="Kinkar L."/>
            <person name="Wang T."/>
            <person name="Sohn W.M."/>
            <person name="Chang B.C.H."/>
            <person name="Kaur P."/>
            <person name="Weisz D."/>
            <person name="Dudchenko O."/>
            <person name="Aiden E.L."/>
            <person name="Korhonen P.K."/>
            <person name="Gasser R.B."/>
        </authorList>
    </citation>
    <scope>NUCLEOTIDE SEQUENCE [LARGE SCALE GENOMIC DNA]</scope>
    <source>
        <strain evidence="3">Cs-k2</strain>
    </source>
</reference>
<evidence type="ECO:0000259" key="2">
    <source>
        <dbReference type="Pfam" id="PF07716"/>
    </source>
</evidence>
<dbReference type="Proteomes" id="UP000286415">
    <property type="component" value="Unassembled WGS sequence"/>
</dbReference>
<sequence length="146" mass="17119">MCDNVNGWTASDDQGCADGLRSKCVDAAYKDLRARNNVSVRKSRAKTRAFKSEMINEYHELRRITTLLRTRVRKSLRELRFLALLFRRAHRRPPDFITEILKTAENGKLRQLLDVEVRHSEFDELEPRHSNSQRSAENNFLCSRTK</sequence>